<dbReference type="EMBL" id="JMQI01000079">
    <property type="protein sequence ID" value="KDN16552.1"/>
    <property type="molecule type" value="Genomic_DNA"/>
</dbReference>
<dbReference type="SUPFAM" id="SSF53335">
    <property type="entry name" value="S-adenosyl-L-methionine-dependent methyltransferases"/>
    <property type="match status" value="1"/>
</dbReference>
<dbReference type="OrthoDB" id="3514105at2"/>
<evidence type="ECO:0000256" key="1">
    <source>
        <dbReference type="SAM" id="MobiDB-lite"/>
    </source>
</evidence>
<gene>
    <name evidence="2" type="ORF">DV20_39195</name>
</gene>
<dbReference type="Proteomes" id="UP000027345">
    <property type="component" value="Unassembled WGS sequence"/>
</dbReference>
<reference evidence="2 3" key="1">
    <citation type="submission" date="2014-05" db="EMBL/GenBank/DDBJ databases">
        <title>Draft genome sequence of Amycolatopsis rifamycinica DSM 46095.</title>
        <authorList>
            <person name="Lal R."/>
            <person name="Saxena A."/>
            <person name="Kumari R."/>
            <person name="Mukherjee U."/>
            <person name="Singh P."/>
            <person name="Sangwan N."/>
            <person name="Mahato N.K."/>
        </authorList>
    </citation>
    <scope>NUCLEOTIDE SEQUENCE [LARGE SCALE GENOMIC DNA]</scope>
    <source>
        <strain evidence="2 3">DSM 46095</strain>
    </source>
</reference>
<name>A0A066TSP0_9PSEU</name>
<keyword evidence="2" id="KW-0808">Transferase</keyword>
<dbReference type="InterPro" id="IPR029063">
    <property type="entry name" value="SAM-dependent_MTases_sf"/>
</dbReference>
<organism evidence="2 3">
    <name type="scientific">Amycolatopsis rifamycinica</name>
    <dbReference type="NCBI Taxonomy" id="287986"/>
    <lineage>
        <taxon>Bacteria</taxon>
        <taxon>Bacillati</taxon>
        <taxon>Actinomycetota</taxon>
        <taxon>Actinomycetes</taxon>
        <taxon>Pseudonocardiales</taxon>
        <taxon>Pseudonocardiaceae</taxon>
        <taxon>Amycolatopsis</taxon>
    </lineage>
</organism>
<keyword evidence="3" id="KW-1185">Reference proteome</keyword>
<evidence type="ECO:0000313" key="2">
    <source>
        <dbReference type="EMBL" id="KDN16552.1"/>
    </source>
</evidence>
<feature type="region of interest" description="Disordered" evidence="1">
    <location>
        <begin position="263"/>
        <end position="283"/>
    </location>
</feature>
<dbReference type="eggNOG" id="COG3315">
    <property type="taxonomic scope" value="Bacteria"/>
</dbReference>
<dbReference type="GO" id="GO:0008168">
    <property type="term" value="F:methyltransferase activity"/>
    <property type="evidence" value="ECO:0007669"/>
    <property type="project" value="UniProtKB-KW"/>
</dbReference>
<dbReference type="PIRSF" id="PIRSF017393">
    <property type="entry name" value="MTase_SAV2177"/>
    <property type="match status" value="1"/>
</dbReference>
<protein>
    <submittedName>
        <fullName evidence="2">Methyltransferase</fullName>
    </submittedName>
</protein>
<accession>A0A066TSP0</accession>
<dbReference type="InterPro" id="IPR006764">
    <property type="entry name" value="SAM_dep_MeTrfase_SAV2177_type"/>
</dbReference>
<dbReference type="STRING" id="287986.DV20_39195"/>
<comment type="caution">
    <text evidence="2">The sequence shown here is derived from an EMBL/GenBank/DDBJ whole genome shotgun (WGS) entry which is preliminary data.</text>
</comment>
<proteinExistence type="predicted"/>
<keyword evidence="2" id="KW-0489">Methyltransferase</keyword>
<dbReference type="GO" id="GO:0032259">
    <property type="term" value="P:methylation"/>
    <property type="evidence" value="ECO:0007669"/>
    <property type="project" value="UniProtKB-KW"/>
</dbReference>
<evidence type="ECO:0000313" key="3">
    <source>
        <dbReference type="Proteomes" id="UP000027345"/>
    </source>
</evidence>
<dbReference type="Pfam" id="PF04672">
    <property type="entry name" value="Methyltransf_19"/>
    <property type="match status" value="1"/>
</dbReference>
<dbReference type="Gene3D" id="3.40.50.150">
    <property type="entry name" value="Vaccinia Virus protein VP39"/>
    <property type="match status" value="1"/>
</dbReference>
<feature type="compositionally biased region" description="Basic and acidic residues" evidence="1">
    <location>
        <begin position="273"/>
        <end position="283"/>
    </location>
</feature>
<dbReference type="AlphaFoldDB" id="A0A066TSP0"/>
<sequence>MDPDFLPDVIDLDRPNIARIYDWALGGTANWAIDRQYGEQALKVFPLAKTLARANREFLGRAVRHCLAEGITQFLDLGSGIPTAGNVHEVADDYADDSRCVYVDNEPVAVAHGRMLLDESGDPERHAVLHADLRDAGEVWEAALATGVLDPDRPICLLTVAVLHFLTDVTGVREAIRDYRTLLAPGSAYVLSHATESGVEGEELEQIRKLVKLSERSSSPAVSRSLDEIAAFFGTFDVIEPGIVPVGEWRPEPGAATVPLASVVGGVGRKPGGRNDDAGPRSP</sequence>
<dbReference type="RefSeq" id="WP_043788443.1">
    <property type="nucleotide sequence ID" value="NZ_JMQI01000079.1"/>
</dbReference>